<evidence type="ECO:0000313" key="3">
    <source>
        <dbReference type="EMBL" id="GIL39802.1"/>
    </source>
</evidence>
<feature type="domain" description="Metaxin glutathione S-transferase" evidence="1">
    <location>
        <begin position="167"/>
        <end position="229"/>
    </location>
</feature>
<dbReference type="InterPro" id="IPR050931">
    <property type="entry name" value="Mito_Protein_Transport_Metaxin"/>
</dbReference>
<evidence type="ECO:0008006" key="5">
    <source>
        <dbReference type="Google" id="ProtNLM"/>
    </source>
</evidence>
<dbReference type="SFLD" id="SFLDG01200">
    <property type="entry name" value="SUF1.1"/>
    <property type="match status" value="1"/>
</dbReference>
<dbReference type="RefSeq" id="WP_420242921.1">
    <property type="nucleotide sequence ID" value="NZ_BOPV01000001.1"/>
</dbReference>
<dbReference type="InterPro" id="IPR026928">
    <property type="entry name" value="FAX/IsoI-like"/>
</dbReference>
<name>A0A8S8XCK1_9PROT</name>
<protein>
    <recommendedName>
        <fullName evidence="5">Glutathione S-transferase</fullName>
    </recommendedName>
</protein>
<dbReference type="SFLD" id="SFLDS00019">
    <property type="entry name" value="Glutathione_Transferase_(cytos"/>
    <property type="match status" value="1"/>
</dbReference>
<evidence type="ECO:0000259" key="2">
    <source>
        <dbReference type="Pfam" id="PF17172"/>
    </source>
</evidence>
<gene>
    <name evidence="3" type="ORF">TMPK1_20390</name>
</gene>
<dbReference type="InterPro" id="IPR036249">
    <property type="entry name" value="Thioredoxin-like_sf"/>
</dbReference>
<dbReference type="InterPro" id="IPR040079">
    <property type="entry name" value="Glutathione_S-Trfase"/>
</dbReference>
<dbReference type="CDD" id="cd03193">
    <property type="entry name" value="GST_C_Metaxin"/>
    <property type="match status" value="1"/>
</dbReference>
<dbReference type="InterPro" id="IPR036282">
    <property type="entry name" value="Glutathione-S-Trfase_C_sf"/>
</dbReference>
<comment type="caution">
    <text evidence="3">The sequence shown here is derived from an EMBL/GenBank/DDBJ whole genome shotgun (WGS) entry which is preliminary data.</text>
</comment>
<dbReference type="Pfam" id="PF17172">
    <property type="entry name" value="GST_N_4"/>
    <property type="match status" value="1"/>
</dbReference>
<proteinExistence type="predicted"/>
<accession>A0A8S8XCK1</accession>
<keyword evidence="4" id="KW-1185">Reference proteome</keyword>
<evidence type="ECO:0000313" key="4">
    <source>
        <dbReference type="Proteomes" id="UP000681075"/>
    </source>
</evidence>
<dbReference type="InterPro" id="IPR033468">
    <property type="entry name" value="Metaxin_GST"/>
</dbReference>
<dbReference type="Pfam" id="PF17171">
    <property type="entry name" value="GST_C_6"/>
    <property type="match status" value="1"/>
</dbReference>
<sequence length="235" mass="27098">MNDRVKLIGYPRGASPFDFSPFVAKVETYLQLAQIPYEVRAGNPRKSRKSKLPVLVDSDGTRIVDSQFIIEHLKRTRGDMLDGDLDAAARARLHPIRRLFEESFYWALIQSRWLDEPTWQKLRVHLFGTLPVPLKWIVPVLARRRARKQLHAQGYGRHSPEELKQIARDDLDAMVAQLGSAPFFGGDRPRSIDATAYGFLVNLIHPPFKTWLGEMARTYAPLVAYVERMEMFLKR</sequence>
<organism evidence="3 4">
    <name type="scientific">Roseiterribacter gracilis</name>
    <dbReference type="NCBI Taxonomy" id="2812848"/>
    <lineage>
        <taxon>Bacteria</taxon>
        <taxon>Pseudomonadati</taxon>
        <taxon>Pseudomonadota</taxon>
        <taxon>Alphaproteobacteria</taxon>
        <taxon>Rhodospirillales</taxon>
        <taxon>Roseiterribacteraceae</taxon>
        <taxon>Roseiterribacter</taxon>
    </lineage>
</organism>
<dbReference type="SFLD" id="SFLDG01180">
    <property type="entry name" value="SUF1"/>
    <property type="match status" value="1"/>
</dbReference>
<evidence type="ECO:0000259" key="1">
    <source>
        <dbReference type="Pfam" id="PF17171"/>
    </source>
</evidence>
<dbReference type="SUPFAM" id="SSF47616">
    <property type="entry name" value="GST C-terminal domain-like"/>
    <property type="match status" value="1"/>
</dbReference>
<dbReference type="EMBL" id="BOPV01000001">
    <property type="protein sequence ID" value="GIL39802.1"/>
    <property type="molecule type" value="Genomic_DNA"/>
</dbReference>
<dbReference type="AlphaFoldDB" id="A0A8S8XCK1"/>
<feature type="domain" description="Thioredoxin-like fold" evidence="2">
    <location>
        <begin position="21"/>
        <end position="116"/>
    </location>
</feature>
<dbReference type="InterPro" id="IPR012336">
    <property type="entry name" value="Thioredoxin-like_fold"/>
</dbReference>
<dbReference type="PANTHER" id="PTHR12289:SF41">
    <property type="entry name" value="FAILED AXON CONNECTIONS-RELATED"/>
    <property type="match status" value="1"/>
</dbReference>
<dbReference type="PANTHER" id="PTHR12289">
    <property type="entry name" value="METAXIN RELATED"/>
    <property type="match status" value="1"/>
</dbReference>
<dbReference type="Gene3D" id="1.20.1050.10">
    <property type="match status" value="1"/>
</dbReference>
<dbReference type="Proteomes" id="UP000681075">
    <property type="component" value="Unassembled WGS sequence"/>
</dbReference>
<dbReference type="SUPFAM" id="SSF52833">
    <property type="entry name" value="Thioredoxin-like"/>
    <property type="match status" value="1"/>
</dbReference>
<dbReference type="GO" id="GO:0005737">
    <property type="term" value="C:cytoplasm"/>
    <property type="evidence" value="ECO:0007669"/>
    <property type="project" value="TreeGrafter"/>
</dbReference>
<dbReference type="Gene3D" id="3.40.30.10">
    <property type="entry name" value="Glutaredoxin"/>
    <property type="match status" value="1"/>
</dbReference>
<reference evidence="3" key="1">
    <citation type="submission" date="2021-02" db="EMBL/GenBank/DDBJ databases">
        <title>Genome sequence of Rhodospirillales sp. strain TMPK1 isolated from soil.</title>
        <authorList>
            <person name="Nakai R."/>
            <person name="Kusada H."/>
            <person name="Tamaki H."/>
        </authorList>
    </citation>
    <scope>NUCLEOTIDE SEQUENCE</scope>
    <source>
        <strain evidence="3">TMPK1</strain>
    </source>
</reference>